<dbReference type="EMBL" id="VXJS01000001">
    <property type="protein sequence ID" value="KAA8681267.1"/>
    <property type="molecule type" value="Genomic_DNA"/>
</dbReference>
<name>A0A5M9P5F6_9VIBR</name>
<comment type="caution">
    <text evidence="2">The sequence shown here is derived from an EMBL/GenBank/DDBJ whole genome shotgun (WGS) entry which is preliminary data.</text>
</comment>
<dbReference type="Proteomes" id="UP000322521">
    <property type="component" value="Unassembled WGS sequence"/>
</dbReference>
<dbReference type="RefSeq" id="WP_086714760.1">
    <property type="nucleotide sequence ID" value="NZ_AP025493.1"/>
</dbReference>
<dbReference type="Pfam" id="PF13417">
    <property type="entry name" value="GST_N_3"/>
    <property type="match status" value="1"/>
</dbReference>
<dbReference type="GO" id="GO:0016740">
    <property type="term" value="F:transferase activity"/>
    <property type="evidence" value="ECO:0007669"/>
    <property type="project" value="UniProtKB-KW"/>
</dbReference>
<dbReference type="SUPFAM" id="SSF47616">
    <property type="entry name" value="GST C-terminal domain-like"/>
    <property type="match status" value="1"/>
</dbReference>
<dbReference type="InterPro" id="IPR004045">
    <property type="entry name" value="Glutathione_S-Trfase_N"/>
</dbReference>
<protein>
    <submittedName>
        <fullName evidence="2">Glutathione S-transferase family protein</fullName>
    </submittedName>
</protein>
<evidence type="ECO:0000313" key="3">
    <source>
        <dbReference type="Proteomes" id="UP000322521"/>
    </source>
</evidence>
<organism evidence="2 3">
    <name type="scientific">Vibrio gigantis</name>
    <dbReference type="NCBI Taxonomy" id="296199"/>
    <lineage>
        <taxon>Bacteria</taxon>
        <taxon>Pseudomonadati</taxon>
        <taxon>Pseudomonadota</taxon>
        <taxon>Gammaproteobacteria</taxon>
        <taxon>Vibrionales</taxon>
        <taxon>Vibrionaceae</taxon>
        <taxon>Vibrio</taxon>
    </lineage>
</organism>
<gene>
    <name evidence="2" type="ORF">F4W18_01595</name>
</gene>
<dbReference type="Gene3D" id="3.40.30.110">
    <property type="match status" value="2"/>
</dbReference>
<dbReference type="SUPFAM" id="SSF52833">
    <property type="entry name" value="Thioredoxin-like"/>
    <property type="match status" value="1"/>
</dbReference>
<keyword evidence="3" id="KW-1185">Reference proteome</keyword>
<evidence type="ECO:0000259" key="1">
    <source>
        <dbReference type="Pfam" id="PF13417"/>
    </source>
</evidence>
<dbReference type="CDD" id="cd00299">
    <property type="entry name" value="GST_C_family"/>
    <property type="match status" value="1"/>
</dbReference>
<evidence type="ECO:0000313" key="2">
    <source>
        <dbReference type="EMBL" id="KAA8681267.1"/>
    </source>
</evidence>
<reference evidence="2 3" key="1">
    <citation type="submission" date="2019-09" db="EMBL/GenBank/DDBJ databases">
        <title>Draft genome sequence of various Type strains from the CCUG.</title>
        <authorList>
            <person name="Pineiro-Iglesias B."/>
            <person name="Tunovic T."/>
            <person name="Unosson C."/>
            <person name="Inganas E."/>
            <person name="Ohlen M."/>
            <person name="Cardew S."/>
            <person name="Jensie-Markopoulos S."/>
            <person name="Salva-Serra F."/>
            <person name="Jaen-Luchoro D."/>
            <person name="Karlsson R."/>
            <person name="Svensson-Stadler L."/>
            <person name="Chun J."/>
            <person name="Moore E."/>
        </authorList>
    </citation>
    <scope>NUCLEOTIDE SEQUENCE [LARGE SCALE GENOMIC DNA]</scope>
    <source>
        <strain evidence="2 3">CCUG 56969T</strain>
    </source>
</reference>
<dbReference type="InterPro" id="IPR036282">
    <property type="entry name" value="Glutathione-S-Trfase_C_sf"/>
</dbReference>
<proteinExistence type="predicted"/>
<feature type="domain" description="GST N-terminal" evidence="1">
    <location>
        <begin position="6"/>
        <end position="78"/>
    </location>
</feature>
<keyword evidence="2" id="KW-0808">Transferase</keyword>
<dbReference type="OrthoDB" id="5791869at2"/>
<accession>A0A5M9P5F6</accession>
<dbReference type="Pfam" id="PF13410">
    <property type="entry name" value="GST_C_2"/>
    <property type="match status" value="1"/>
</dbReference>
<dbReference type="AlphaFoldDB" id="A0A5M9P5F6"/>
<sequence length="308" mass="35433">MNTPILHRSLKSPYAQKVMLLMGYLEQPYLSFIAPKGMPRPIEEILVGEYSRRIPILQIGADMYCDSELILRVMTERNNAYSLNHYPSLEEAKQWIKRIETEGNNAIIESVKPLEMLIAYFKNMPPNHALRFITDRIKLAKTLKRPDAELPHKEKTAIARRYLEQLNQQLLNRDFLLTENKPTSVDFTAFTMIYFLDMVNGMKAAQGLDHLQKWYKTMSQFGTGRYTEIDGNKCLDSACLATPSSITQQYLNSPRIGQSITFRNGGFMANMNQGVKGVIVGEDENTIIIRREHERVGTVHVHFPKLDY</sequence>
<dbReference type="InterPro" id="IPR036249">
    <property type="entry name" value="Thioredoxin-like_sf"/>
</dbReference>